<dbReference type="AlphaFoldDB" id="E9H610"/>
<accession>E9H610</accession>
<protein>
    <submittedName>
        <fullName evidence="1">Uncharacterized protein</fullName>
    </submittedName>
</protein>
<name>E9H610_DAPPU</name>
<organism evidence="1 2">
    <name type="scientific">Daphnia pulex</name>
    <name type="common">Water flea</name>
    <dbReference type="NCBI Taxonomy" id="6669"/>
    <lineage>
        <taxon>Eukaryota</taxon>
        <taxon>Metazoa</taxon>
        <taxon>Ecdysozoa</taxon>
        <taxon>Arthropoda</taxon>
        <taxon>Crustacea</taxon>
        <taxon>Branchiopoda</taxon>
        <taxon>Diplostraca</taxon>
        <taxon>Cladocera</taxon>
        <taxon>Anomopoda</taxon>
        <taxon>Daphniidae</taxon>
        <taxon>Daphnia</taxon>
    </lineage>
</organism>
<proteinExistence type="predicted"/>
<dbReference type="Proteomes" id="UP000000305">
    <property type="component" value="Unassembled WGS sequence"/>
</dbReference>
<dbReference type="HOGENOM" id="CLU_2075525_0_0_1"/>
<dbReference type="EMBL" id="GL732595">
    <property type="protein sequence ID" value="EFX72839.1"/>
    <property type="molecule type" value="Genomic_DNA"/>
</dbReference>
<dbReference type="InParanoid" id="E9H610"/>
<evidence type="ECO:0000313" key="2">
    <source>
        <dbReference type="Proteomes" id="UP000000305"/>
    </source>
</evidence>
<reference evidence="1 2" key="1">
    <citation type="journal article" date="2011" name="Science">
        <title>The ecoresponsive genome of Daphnia pulex.</title>
        <authorList>
            <person name="Colbourne J.K."/>
            <person name="Pfrender M.E."/>
            <person name="Gilbert D."/>
            <person name="Thomas W.K."/>
            <person name="Tucker A."/>
            <person name="Oakley T.H."/>
            <person name="Tokishita S."/>
            <person name="Aerts A."/>
            <person name="Arnold G.J."/>
            <person name="Basu M.K."/>
            <person name="Bauer D.J."/>
            <person name="Caceres C.E."/>
            <person name="Carmel L."/>
            <person name="Casola C."/>
            <person name="Choi J.H."/>
            <person name="Detter J.C."/>
            <person name="Dong Q."/>
            <person name="Dusheyko S."/>
            <person name="Eads B.D."/>
            <person name="Frohlich T."/>
            <person name="Geiler-Samerotte K.A."/>
            <person name="Gerlach D."/>
            <person name="Hatcher P."/>
            <person name="Jogdeo S."/>
            <person name="Krijgsveld J."/>
            <person name="Kriventseva E.V."/>
            <person name="Kultz D."/>
            <person name="Laforsch C."/>
            <person name="Lindquist E."/>
            <person name="Lopez J."/>
            <person name="Manak J.R."/>
            <person name="Muller J."/>
            <person name="Pangilinan J."/>
            <person name="Patwardhan R.P."/>
            <person name="Pitluck S."/>
            <person name="Pritham E.J."/>
            <person name="Rechtsteiner A."/>
            <person name="Rho M."/>
            <person name="Rogozin I.B."/>
            <person name="Sakarya O."/>
            <person name="Salamov A."/>
            <person name="Schaack S."/>
            <person name="Shapiro H."/>
            <person name="Shiga Y."/>
            <person name="Skalitzky C."/>
            <person name="Smith Z."/>
            <person name="Souvorov A."/>
            <person name="Sung W."/>
            <person name="Tang Z."/>
            <person name="Tsuchiya D."/>
            <person name="Tu H."/>
            <person name="Vos H."/>
            <person name="Wang M."/>
            <person name="Wolf Y.I."/>
            <person name="Yamagata H."/>
            <person name="Yamada T."/>
            <person name="Ye Y."/>
            <person name="Shaw J.R."/>
            <person name="Andrews J."/>
            <person name="Crease T.J."/>
            <person name="Tang H."/>
            <person name="Lucas S.M."/>
            <person name="Robertson H.M."/>
            <person name="Bork P."/>
            <person name="Koonin E.V."/>
            <person name="Zdobnov E.M."/>
            <person name="Grigoriev I.V."/>
            <person name="Lynch M."/>
            <person name="Boore J.L."/>
        </authorList>
    </citation>
    <scope>NUCLEOTIDE SEQUENCE [LARGE SCALE GENOMIC DNA]</scope>
</reference>
<gene>
    <name evidence="1" type="ORF">DAPPUDRAFT_325873</name>
</gene>
<keyword evidence="2" id="KW-1185">Reference proteome</keyword>
<sequence length="118" mass="13642">MNRELERDAEKGIATTPKCSLLATRFRPGFKSLGQEQGERDAKRSNLTHQWDKLKRDLVSASDVTFAFKLLKGEHPFSEKEYQQFLLKAIGLNQEKASVNNAEWIEAKSWADWWMKQG</sequence>
<evidence type="ECO:0000313" key="1">
    <source>
        <dbReference type="EMBL" id="EFX72839.1"/>
    </source>
</evidence>
<dbReference type="KEGG" id="dpx:DAPPUDRAFT_325873"/>